<dbReference type="InParanoid" id="A0A2V0PAL0"/>
<accession>A0A2V0PAL0</accession>
<dbReference type="EMBL" id="BDRX01000058">
    <property type="protein sequence ID" value="GBF94943.1"/>
    <property type="molecule type" value="Genomic_DNA"/>
</dbReference>
<evidence type="ECO:0000256" key="1">
    <source>
        <dbReference type="SAM" id="MobiDB-lite"/>
    </source>
</evidence>
<reference evidence="2 3" key="1">
    <citation type="journal article" date="2018" name="Sci. Rep.">
        <title>Raphidocelis subcapitata (=Pseudokirchneriella subcapitata) provides an insight into genome evolution and environmental adaptations in the Sphaeropleales.</title>
        <authorList>
            <person name="Suzuki S."/>
            <person name="Yamaguchi H."/>
            <person name="Nakajima N."/>
            <person name="Kawachi M."/>
        </authorList>
    </citation>
    <scope>NUCLEOTIDE SEQUENCE [LARGE SCALE GENOMIC DNA]</scope>
    <source>
        <strain evidence="2 3">NIES-35</strain>
    </source>
</reference>
<comment type="caution">
    <text evidence="2">The sequence shown here is derived from an EMBL/GenBank/DDBJ whole genome shotgun (WGS) entry which is preliminary data.</text>
</comment>
<evidence type="ECO:0000313" key="3">
    <source>
        <dbReference type="Proteomes" id="UP000247498"/>
    </source>
</evidence>
<feature type="compositionally biased region" description="Low complexity" evidence="1">
    <location>
        <begin position="1"/>
        <end position="34"/>
    </location>
</feature>
<dbReference type="Proteomes" id="UP000247498">
    <property type="component" value="Unassembled WGS sequence"/>
</dbReference>
<dbReference type="AlphaFoldDB" id="A0A2V0PAL0"/>
<sequence>MQGLASRPATVRPVAPPRARAAPVLAVAKPSAAKRGGGGAVARQQATNKAAAQAEGKAAPEPGKPKRSSQYTTWQAMAQHASSTTSSAATSGFDESMM</sequence>
<feature type="compositionally biased region" description="Low complexity" evidence="1">
    <location>
        <begin position="41"/>
        <end position="59"/>
    </location>
</feature>
<feature type="region of interest" description="Disordered" evidence="1">
    <location>
        <begin position="1"/>
        <end position="98"/>
    </location>
</feature>
<organism evidence="2 3">
    <name type="scientific">Raphidocelis subcapitata</name>
    <dbReference type="NCBI Taxonomy" id="307507"/>
    <lineage>
        <taxon>Eukaryota</taxon>
        <taxon>Viridiplantae</taxon>
        <taxon>Chlorophyta</taxon>
        <taxon>core chlorophytes</taxon>
        <taxon>Chlorophyceae</taxon>
        <taxon>CS clade</taxon>
        <taxon>Sphaeropleales</taxon>
        <taxon>Selenastraceae</taxon>
        <taxon>Raphidocelis</taxon>
    </lineage>
</organism>
<protein>
    <submittedName>
        <fullName evidence="2">Uncharacterized protein</fullName>
    </submittedName>
</protein>
<feature type="compositionally biased region" description="Low complexity" evidence="1">
    <location>
        <begin position="81"/>
        <end position="91"/>
    </location>
</feature>
<proteinExistence type="predicted"/>
<evidence type="ECO:0000313" key="2">
    <source>
        <dbReference type="EMBL" id="GBF94943.1"/>
    </source>
</evidence>
<gene>
    <name evidence="2" type="ORF">Rsub_07444</name>
</gene>
<name>A0A2V0PAL0_9CHLO</name>
<keyword evidence="3" id="KW-1185">Reference proteome</keyword>